<dbReference type="RefSeq" id="XP_044369029.1">
    <property type="nucleotide sequence ID" value="XM_044513094.1"/>
</dbReference>
<dbReference type="InterPro" id="IPR057188">
    <property type="entry name" value="DUF7866"/>
</dbReference>
<dbReference type="PaxDb" id="4565-Traes_4BS_773A9E7B9.1"/>
<reference evidence="3" key="1">
    <citation type="submission" date="2018-08" db="EMBL/GenBank/DDBJ databases">
        <authorList>
            <person name="Rossello M."/>
        </authorList>
    </citation>
    <scope>NUCLEOTIDE SEQUENCE [LARGE SCALE GENOMIC DNA]</scope>
    <source>
        <strain evidence="3">cv. Chinese Spring</strain>
    </source>
</reference>
<dbReference type="Gramene" id="TraesARI4B03G02310200.1">
    <property type="protein sequence ID" value="TraesARI4B03G02310200.1.CDS1"/>
    <property type="gene ID" value="TraesARI4B03G02310200"/>
</dbReference>
<dbReference type="OMA" id="ICHEATN"/>
<dbReference type="Gramene" id="TraesROB_scaffold_110019_01G000200.1">
    <property type="protein sequence ID" value="TraesROB_scaffold_110019_01G000200.1"/>
    <property type="gene ID" value="TraesROB_scaffold_110019_01G000200"/>
</dbReference>
<feature type="signal peptide" evidence="1">
    <location>
        <begin position="1"/>
        <end position="24"/>
    </location>
</feature>
<dbReference type="Gramene" id="TraesRN4B0100301600.1">
    <property type="protein sequence ID" value="TraesRN4B0100301600.1"/>
    <property type="gene ID" value="TraesRN4B0100301600"/>
</dbReference>
<keyword evidence="1" id="KW-0732">Signal</keyword>
<dbReference type="OrthoDB" id="768311at2759"/>
<keyword evidence="4" id="KW-1185">Reference proteome</keyword>
<dbReference type="Gramene" id="TraesCLE_scaffold_124213_01G000200.1">
    <property type="protein sequence ID" value="TraesCLE_scaffold_124213_01G000200.1"/>
    <property type="gene ID" value="TraesCLE_scaffold_124213_01G000200"/>
</dbReference>
<evidence type="ECO:0000259" key="2">
    <source>
        <dbReference type="Pfam" id="PF25268"/>
    </source>
</evidence>
<sequence length="137" mass="13583">MAHHVPSNSLILLLVLASIQAGRGATSRPSPAPAGYVPVRAVVYRSVALPAARVAAAGDEAPGGGRYEPFQLCMGCRCCAAAGSGSNASASSSCVDTRCCYAIDCNVPGKPFGVCAFSPRTCGCGADAGAGNNCTAT</sequence>
<evidence type="ECO:0000313" key="3">
    <source>
        <dbReference type="EnsemblPlants" id="TraesCS4B02G123700.1.cds1"/>
    </source>
</evidence>
<dbReference type="Gramene" id="TraesNOR4B03G02292280.1">
    <property type="protein sequence ID" value="TraesNOR4B03G02292280.1.CDS1"/>
    <property type="gene ID" value="TraesNOR4B03G02292280"/>
</dbReference>
<dbReference type="Gramene" id="TraesMAC4B03G02273660.1">
    <property type="protein sequence ID" value="TraesMAC4B03G02273660.1.CDS1"/>
    <property type="gene ID" value="TraesMAC4B03G02273660"/>
</dbReference>
<reference evidence="3" key="2">
    <citation type="submission" date="2018-10" db="UniProtKB">
        <authorList>
            <consortium name="EnsemblPlants"/>
        </authorList>
    </citation>
    <scope>IDENTIFICATION</scope>
</reference>
<dbReference type="Gramene" id="TraesCS4B03G0285900.1">
    <property type="protein sequence ID" value="TraesCS4B03G0285900.1.CDS1"/>
    <property type="gene ID" value="TraesCS4B03G0285900"/>
</dbReference>
<dbReference type="Gramene" id="TraesSYM4B03G02301860.1">
    <property type="protein sequence ID" value="TraesSYM4B03G02301860.1.CDS1"/>
    <property type="gene ID" value="TraesSYM4B03G02301860"/>
</dbReference>
<gene>
    <name evidence="3" type="primary">LOC123091563</name>
</gene>
<feature type="chain" id="PRO_5043175669" description="DUF7866 domain-containing protein" evidence="1">
    <location>
        <begin position="25"/>
        <end position="137"/>
    </location>
</feature>
<dbReference type="Pfam" id="PF25268">
    <property type="entry name" value="DUF7866"/>
    <property type="match status" value="1"/>
</dbReference>
<dbReference type="AlphaFoldDB" id="A0A3B6IP26"/>
<evidence type="ECO:0000313" key="4">
    <source>
        <dbReference type="Proteomes" id="UP000019116"/>
    </source>
</evidence>
<dbReference type="Gramene" id="TraesJUL4B03G02294300.1">
    <property type="protein sequence ID" value="TraesJUL4B03G02294300.1.CDS1"/>
    <property type="gene ID" value="TraesJUL4B03G02294300"/>
</dbReference>
<dbReference type="Gramene" id="TraesLDM4B03G02275170.1">
    <property type="protein sequence ID" value="TraesLDM4B03G02275170.1.CDS1"/>
    <property type="gene ID" value="TraesLDM4B03G02275170"/>
</dbReference>
<dbReference type="PANTHER" id="PTHR33786">
    <property type="entry name" value="UBIQUITIN CARBOXYL-TERMINAL HYDROLASE"/>
    <property type="match status" value="1"/>
</dbReference>
<dbReference type="GeneID" id="123091563"/>
<proteinExistence type="predicted"/>
<feature type="domain" description="DUF7866" evidence="2">
    <location>
        <begin position="68"/>
        <end position="124"/>
    </location>
</feature>
<dbReference type="EnsemblPlants" id="TraesCS4B02G123700.1">
    <property type="protein sequence ID" value="TraesCS4B02G123700.1.cds1"/>
    <property type="gene ID" value="TraesCS4B02G123700"/>
</dbReference>
<protein>
    <recommendedName>
        <fullName evidence="2">DUF7866 domain-containing protein</fullName>
    </recommendedName>
</protein>
<dbReference type="PANTHER" id="PTHR33786:SF5">
    <property type="entry name" value="EXPRESSED PROTEIN"/>
    <property type="match status" value="1"/>
</dbReference>
<accession>A0A3B6IP26</accession>
<dbReference type="Gramene" id="TraesCAD_scaffold_022157_01G000200.1">
    <property type="protein sequence ID" value="TraesCAD_scaffold_022157_01G000200.1"/>
    <property type="gene ID" value="TraesCAD_scaffold_022157_01G000200"/>
</dbReference>
<dbReference type="Gramene" id="TraesLAC4B03G02227560.1">
    <property type="protein sequence ID" value="TraesLAC4B03G02227560.1.CDS1"/>
    <property type="gene ID" value="TraesLAC4B03G02227560"/>
</dbReference>
<dbReference type="Gramene" id="TraesPARA_EIv1.0_1335530.1">
    <property type="protein sequence ID" value="TraesPARA_EIv1.0_1335530.1.CDS1"/>
    <property type="gene ID" value="TraesPARA_EIv1.0_1335530"/>
</dbReference>
<dbReference type="Gramene" id="TraesCS4B02G123700.1">
    <property type="protein sequence ID" value="TraesCS4B02G123700.1.cds1"/>
    <property type="gene ID" value="TraesCS4B02G123700"/>
</dbReference>
<dbReference type="Proteomes" id="UP000019116">
    <property type="component" value="Chromosome 4B"/>
</dbReference>
<name>A0A3B6IP26_WHEAT</name>
<dbReference type="Gramene" id="TraesWEE_scaffold_135054_01G000200.1">
    <property type="protein sequence ID" value="TraesWEE_scaffold_135054_01G000200.1"/>
    <property type="gene ID" value="TraesWEE_scaffold_135054_01G000200"/>
</dbReference>
<evidence type="ECO:0000256" key="1">
    <source>
        <dbReference type="SAM" id="SignalP"/>
    </source>
</evidence>
<organism evidence="3">
    <name type="scientific">Triticum aestivum</name>
    <name type="common">Wheat</name>
    <dbReference type="NCBI Taxonomy" id="4565"/>
    <lineage>
        <taxon>Eukaryota</taxon>
        <taxon>Viridiplantae</taxon>
        <taxon>Streptophyta</taxon>
        <taxon>Embryophyta</taxon>
        <taxon>Tracheophyta</taxon>
        <taxon>Spermatophyta</taxon>
        <taxon>Magnoliopsida</taxon>
        <taxon>Liliopsida</taxon>
        <taxon>Poales</taxon>
        <taxon>Poaceae</taxon>
        <taxon>BOP clade</taxon>
        <taxon>Pooideae</taxon>
        <taxon>Triticodae</taxon>
        <taxon>Triticeae</taxon>
        <taxon>Triticinae</taxon>
        <taxon>Triticum</taxon>
    </lineage>
</organism>